<reference evidence="6" key="3">
    <citation type="submission" date="2025-09" db="UniProtKB">
        <authorList>
            <consortium name="Ensembl"/>
        </authorList>
    </citation>
    <scope>IDENTIFICATION</scope>
</reference>
<dbReference type="Proteomes" id="UP000694397">
    <property type="component" value="Chromosome 18"/>
</dbReference>
<dbReference type="GO" id="GO:0019901">
    <property type="term" value="F:protein kinase binding"/>
    <property type="evidence" value="ECO:0007669"/>
    <property type="project" value="TreeGrafter"/>
</dbReference>
<evidence type="ECO:0000256" key="2">
    <source>
        <dbReference type="ARBA" id="ARBA00006937"/>
    </source>
</evidence>
<protein>
    <submittedName>
        <fullName evidence="6">Family with sequence similarity 83 member A</fullName>
    </submittedName>
</protein>
<dbReference type="GO" id="GO:0005737">
    <property type="term" value="C:cytoplasm"/>
    <property type="evidence" value="ECO:0007669"/>
    <property type="project" value="UniProtKB-SubCell"/>
</dbReference>
<sequence length="506" mass="55557">MNTVLKLPVKGAADCDRAPLSRSDTPVPIPVNHMLICAVPGWACRMSVAHMTLAPSSPTEGSAAAPCLPTLYVRDARHLHVALADGALGMNVQSGSLSLGFYLRSKLLGKVRRRVQEMRYTSSTSTKIDLSHNESARLATDALLDRGLGAYREALTLEAEVDFLSQEEKDYILRNVKNPGSSGSELEEEQGQDGSDTVSQTSVTYFPVDSESDPPELEYGWPASEWSYHLQGMPTVEVFLQSDRTVSVRDLLREGISKATSVLAIVMDTFSDVEIFCDILEATRKRNVSVYLLLDDANLHLFMEMCANLQIGSSHLTRMSVRSVCGDTYCAKSGRKFTGQVKEKFVIIDCTQVLAGSFSFAWLSWQVHRDLAVLFKGSGVKAFDLEFRQLYASSKPVPGFPPPSPSCPSVQLTDRIGPRRTRPATPPATQCLAKQPGSFLPLGLQSAPKRHVVSAPIVRQPSFGKENAAVRLGWRSHQMVPSRPEERVFGLGFSLYFRSGPNIPPH</sequence>
<feature type="domain" description="Scaffolding anchor of CK1" evidence="5">
    <location>
        <begin position="123"/>
        <end position="396"/>
    </location>
</feature>
<gene>
    <name evidence="6" type="primary">FAM83A</name>
</gene>
<evidence type="ECO:0000313" key="6">
    <source>
        <dbReference type="Ensembl" id="ENSSFOP00015054638.1"/>
    </source>
</evidence>
<dbReference type="SUPFAM" id="SSF56024">
    <property type="entry name" value="Phospholipase D/nuclease"/>
    <property type="match status" value="1"/>
</dbReference>
<accession>A0A8C9TLH0</accession>
<name>A0A8C9TLH0_SCLFO</name>
<evidence type="ECO:0000256" key="4">
    <source>
        <dbReference type="SAM" id="MobiDB-lite"/>
    </source>
</evidence>
<dbReference type="Gene3D" id="3.30.870.10">
    <property type="entry name" value="Endonuclease Chain A"/>
    <property type="match status" value="1"/>
</dbReference>
<evidence type="ECO:0000259" key="5">
    <source>
        <dbReference type="Pfam" id="PF07894"/>
    </source>
</evidence>
<dbReference type="PANTHER" id="PTHR16181">
    <property type="entry name" value="PROTEIN FAM83A-RELATED"/>
    <property type="match status" value="1"/>
</dbReference>
<dbReference type="Ensembl" id="ENSSFOT00015074363.1">
    <property type="protein sequence ID" value="ENSSFOP00015054638.1"/>
    <property type="gene ID" value="ENSSFOG00015031348.1"/>
</dbReference>
<dbReference type="GeneID" id="108940628"/>
<proteinExistence type="inferred from homology"/>
<dbReference type="PANTHER" id="PTHR16181:SF29">
    <property type="entry name" value="PROTEIN FAM83A-RELATED"/>
    <property type="match status" value="1"/>
</dbReference>
<comment type="subcellular location">
    <subcellularLocation>
        <location evidence="1">Cytoplasm</location>
    </subcellularLocation>
</comment>
<organism evidence="6 7">
    <name type="scientific">Scleropages formosus</name>
    <name type="common">Asian bonytongue</name>
    <name type="synonym">Osteoglossum formosum</name>
    <dbReference type="NCBI Taxonomy" id="113540"/>
    <lineage>
        <taxon>Eukaryota</taxon>
        <taxon>Metazoa</taxon>
        <taxon>Chordata</taxon>
        <taxon>Craniata</taxon>
        <taxon>Vertebrata</taxon>
        <taxon>Euteleostomi</taxon>
        <taxon>Actinopterygii</taxon>
        <taxon>Neopterygii</taxon>
        <taxon>Teleostei</taxon>
        <taxon>Osteoglossocephala</taxon>
        <taxon>Osteoglossomorpha</taxon>
        <taxon>Osteoglossiformes</taxon>
        <taxon>Osteoglossidae</taxon>
        <taxon>Scleropages</taxon>
    </lineage>
</organism>
<evidence type="ECO:0000256" key="3">
    <source>
        <dbReference type="ARBA" id="ARBA00022490"/>
    </source>
</evidence>
<keyword evidence="3" id="KW-0963">Cytoplasm</keyword>
<dbReference type="Pfam" id="PF07894">
    <property type="entry name" value="SACK1"/>
    <property type="match status" value="1"/>
</dbReference>
<dbReference type="RefSeq" id="XP_018618410.2">
    <property type="nucleotide sequence ID" value="XM_018762894.2"/>
</dbReference>
<dbReference type="FunFam" id="3.30.870.10:FF:000004">
    <property type="entry name" value="protein FAM83H isoform X2"/>
    <property type="match status" value="1"/>
</dbReference>
<evidence type="ECO:0000256" key="1">
    <source>
        <dbReference type="ARBA" id="ARBA00004496"/>
    </source>
</evidence>
<reference evidence="6" key="2">
    <citation type="submission" date="2025-08" db="UniProtKB">
        <authorList>
            <consortium name="Ensembl"/>
        </authorList>
    </citation>
    <scope>IDENTIFICATION</scope>
</reference>
<keyword evidence="7" id="KW-1185">Reference proteome</keyword>
<reference evidence="6 7" key="1">
    <citation type="submission" date="2019-04" db="EMBL/GenBank/DDBJ databases">
        <authorList>
            <consortium name="Wellcome Sanger Institute Data Sharing"/>
        </authorList>
    </citation>
    <scope>NUCLEOTIDE SEQUENCE [LARGE SCALE GENOMIC DNA]</scope>
</reference>
<dbReference type="GO" id="GO:0007173">
    <property type="term" value="P:epidermal growth factor receptor signaling pathway"/>
    <property type="evidence" value="ECO:0007669"/>
    <property type="project" value="TreeGrafter"/>
</dbReference>
<feature type="region of interest" description="Disordered" evidence="4">
    <location>
        <begin position="175"/>
        <end position="199"/>
    </location>
</feature>
<dbReference type="OrthoDB" id="9905385at2759"/>
<comment type="similarity">
    <text evidence="2">Belongs to the FAM83 family.</text>
</comment>
<dbReference type="InterPro" id="IPR012461">
    <property type="entry name" value="SACK1"/>
</dbReference>
<evidence type="ECO:0000313" key="7">
    <source>
        <dbReference type="Proteomes" id="UP000694397"/>
    </source>
</evidence>
<dbReference type="GeneTree" id="ENSGT00940000160768"/>
<dbReference type="InterPro" id="IPR050944">
    <property type="entry name" value="FAM83"/>
</dbReference>
<dbReference type="AlphaFoldDB" id="A0A8C9TLH0"/>